<proteinExistence type="predicted"/>
<reference evidence="2" key="1">
    <citation type="journal article" date="2020" name="Stud. Mycol.">
        <title>101 Dothideomycetes genomes: a test case for predicting lifestyles and emergence of pathogens.</title>
        <authorList>
            <person name="Haridas S."/>
            <person name="Albert R."/>
            <person name="Binder M."/>
            <person name="Bloem J."/>
            <person name="Labutti K."/>
            <person name="Salamov A."/>
            <person name="Andreopoulos B."/>
            <person name="Baker S."/>
            <person name="Barry K."/>
            <person name="Bills G."/>
            <person name="Bluhm B."/>
            <person name="Cannon C."/>
            <person name="Castanera R."/>
            <person name="Culley D."/>
            <person name="Daum C."/>
            <person name="Ezra D."/>
            <person name="Gonzalez J."/>
            <person name="Henrissat B."/>
            <person name="Kuo A."/>
            <person name="Liang C."/>
            <person name="Lipzen A."/>
            <person name="Lutzoni F."/>
            <person name="Magnuson J."/>
            <person name="Mondo S."/>
            <person name="Nolan M."/>
            <person name="Ohm R."/>
            <person name="Pangilinan J."/>
            <person name="Park H.-J."/>
            <person name="Ramirez L."/>
            <person name="Alfaro M."/>
            <person name="Sun H."/>
            <person name="Tritt A."/>
            <person name="Yoshinaga Y."/>
            <person name="Zwiers L.-H."/>
            <person name="Turgeon B."/>
            <person name="Goodwin S."/>
            <person name="Spatafora J."/>
            <person name="Crous P."/>
            <person name="Grigoriev I."/>
        </authorList>
    </citation>
    <scope>NUCLEOTIDE SEQUENCE</scope>
    <source>
        <strain evidence="2">HMLAC05119</strain>
    </source>
</reference>
<sequence>MASTSTAVVSSVLGGSSASMVRGISPTHALYLSRRRPQGQPPLLVPADPWWFPSSRCLFHPDRAARPASPQPAQPDLASRKSRPRPAPPTWPIPLCSRLGQRGRRAAA</sequence>
<evidence type="ECO:0000313" key="3">
    <source>
        <dbReference type="Proteomes" id="UP000800096"/>
    </source>
</evidence>
<dbReference type="Proteomes" id="UP000800096">
    <property type="component" value="Unassembled WGS sequence"/>
</dbReference>
<dbReference type="EMBL" id="ML979147">
    <property type="protein sequence ID" value="KAF1910976.1"/>
    <property type="molecule type" value="Genomic_DNA"/>
</dbReference>
<feature type="region of interest" description="Disordered" evidence="1">
    <location>
        <begin position="61"/>
        <end position="108"/>
    </location>
</feature>
<name>A0A6A5Q888_AMPQU</name>
<accession>A0A6A5Q888</accession>
<keyword evidence="3" id="KW-1185">Reference proteome</keyword>
<protein>
    <submittedName>
        <fullName evidence="2">Uncharacterized protein</fullName>
    </submittedName>
</protein>
<gene>
    <name evidence="2" type="ORF">BDU57DRAFT_525015</name>
</gene>
<dbReference type="AlphaFoldDB" id="A0A6A5Q888"/>
<organism evidence="2 3">
    <name type="scientific">Ampelomyces quisqualis</name>
    <name type="common">Powdery mildew agent</name>
    <dbReference type="NCBI Taxonomy" id="50730"/>
    <lineage>
        <taxon>Eukaryota</taxon>
        <taxon>Fungi</taxon>
        <taxon>Dikarya</taxon>
        <taxon>Ascomycota</taxon>
        <taxon>Pezizomycotina</taxon>
        <taxon>Dothideomycetes</taxon>
        <taxon>Pleosporomycetidae</taxon>
        <taxon>Pleosporales</taxon>
        <taxon>Pleosporineae</taxon>
        <taxon>Phaeosphaeriaceae</taxon>
        <taxon>Ampelomyces</taxon>
    </lineage>
</organism>
<evidence type="ECO:0000313" key="2">
    <source>
        <dbReference type="EMBL" id="KAF1910976.1"/>
    </source>
</evidence>
<evidence type="ECO:0000256" key="1">
    <source>
        <dbReference type="SAM" id="MobiDB-lite"/>
    </source>
</evidence>